<dbReference type="Proteomes" id="UP000320095">
    <property type="component" value="Unassembled WGS sequence"/>
</dbReference>
<keyword evidence="2 6" id="KW-0732">Signal</keyword>
<sequence length="146" mass="14854">MQIRFAAVIPVVLTIACITGCSSPSSAPRQQGSMPVGTAEVTVNDQKLATSKSVACSIEQATTTIQTGDDNAGTTVIVDNSGKPVARSVVIRNLGGFTGSYSQDLGPSADVKWTGRTVTVAGTADGFNADNPSVRATGQFSIAVSC</sequence>
<evidence type="ECO:0000256" key="6">
    <source>
        <dbReference type="SAM" id="SignalP"/>
    </source>
</evidence>
<dbReference type="AlphaFoldDB" id="A0A502E7M8"/>
<dbReference type="EMBL" id="RCZG01000008">
    <property type="protein sequence ID" value="TPG32440.1"/>
    <property type="molecule type" value="Genomic_DNA"/>
</dbReference>
<proteinExistence type="predicted"/>
<evidence type="ECO:0008006" key="9">
    <source>
        <dbReference type="Google" id="ProtNLM"/>
    </source>
</evidence>
<evidence type="ECO:0000256" key="3">
    <source>
        <dbReference type="ARBA" id="ARBA00023136"/>
    </source>
</evidence>
<evidence type="ECO:0000256" key="5">
    <source>
        <dbReference type="ARBA" id="ARBA00023288"/>
    </source>
</evidence>
<accession>A0A502E7M8</accession>
<dbReference type="Pfam" id="PF05481">
    <property type="entry name" value="Myco_19_kDa"/>
    <property type="match status" value="1"/>
</dbReference>
<evidence type="ECO:0000313" key="8">
    <source>
        <dbReference type="Proteomes" id="UP000320095"/>
    </source>
</evidence>
<keyword evidence="8" id="KW-1185">Reference proteome</keyword>
<reference evidence="7 8" key="1">
    <citation type="journal article" date="2019" name="Environ. Microbiol.">
        <title>Species interactions and distinct microbial communities in high Arctic permafrost affected cryosols are associated with the CH4 and CO2 gas fluxes.</title>
        <authorList>
            <person name="Altshuler I."/>
            <person name="Hamel J."/>
            <person name="Turney S."/>
            <person name="Magnuson E."/>
            <person name="Levesque R."/>
            <person name="Greer C."/>
            <person name="Whyte L.G."/>
        </authorList>
    </citation>
    <scope>NUCLEOTIDE SEQUENCE [LARGE SCALE GENOMIC DNA]</scope>
    <source>
        <strain evidence="7 8">S5.20</strain>
    </source>
</reference>
<organism evidence="7 8">
    <name type="scientific">Mycolicibacterium hodleri</name>
    <dbReference type="NCBI Taxonomy" id="49897"/>
    <lineage>
        <taxon>Bacteria</taxon>
        <taxon>Bacillati</taxon>
        <taxon>Actinomycetota</taxon>
        <taxon>Actinomycetes</taxon>
        <taxon>Mycobacteriales</taxon>
        <taxon>Mycobacteriaceae</taxon>
        <taxon>Mycolicibacterium</taxon>
    </lineage>
</organism>
<name>A0A502E7M8_9MYCO</name>
<comment type="caution">
    <text evidence="7">The sequence shown here is derived from an EMBL/GenBank/DDBJ whole genome shotgun (WGS) entry which is preliminary data.</text>
</comment>
<gene>
    <name evidence="7" type="ORF">EAH80_19390</name>
</gene>
<feature type="chain" id="PRO_5021362653" description="Lipoprotein LpqH" evidence="6">
    <location>
        <begin position="28"/>
        <end position="146"/>
    </location>
</feature>
<keyword evidence="4" id="KW-0564">Palmitate</keyword>
<evidence type="ECO:0000256" key="2">
    <source>
        <dbReference type="ARBA" id="ARBA00022729"/>
    </source>
</evidence>
<keyword evidence="1" id="KW-1003">Cell membrane</keyword>
<dbReference type="InterPro" id="IPR008691">
    <property type="entry name" value="LpqH"/>
</dbReference>
<evidence type="ECO:0000313" key="7">
    <source>
        <dbReference type="EMBL" id="TPG32440.1"/>
    </source>
</evidence>
<keyword evidence="3" id="KW-0472">Membrane</keyword>
<feature type="signal peptide" evidence="6">
    <location>
        <begin position="1"/>
        <end position="27"/>
    </location>
</feature>
<protein>
    <recommendedName>
        <fullName evidence="9">Lipoprotein LpqH</fullName>
    </recommendedName>
</protein>
<dbReference type="GO" id="GO:0016020">
    <property type="term" value="C:membrane"/>
    <property type="evidence" value="ECO:0007669"/>
    <property type="project" value="InterPro"/>
</dbReference>
<dbReference type="PROSITE" id="PS51257">
    <property type="entry name" value="PROKAR_LIPOPROTEIN"/>
    <property type="match status" value="1"/>
</dbReference>
<evidence type="ECO:0000256" key="1">
    <source>
        <dbReference type="ARBA" id="ARBA00022475"/>
    </source>
</evidence>
<keyword evidence="5" id="KW-0449">Lipoprotein</keyword>
<evidence type="ECO:0000256" key="4">
    <source>
        <dbReference type="ARBA" id="ARBA00023139"/>
    </source>
</evidence>